<dbReference type="GO" id="GO:0004525">
    <property type="term" value="F:ribonuclease III activity"/>
    <property type="evidence" value="ECO:0007669"/>
    <property type="project" value="InterPro"/>
</dbReference>
<dbReference type="SUPFAM" id="SSF69065">
    <property type="entry name" value="RNase III domain-like"/>
    <property type="match status" value="1"/>
</dbReference>
<evidence type="ECO:0000313" key="2">
    <source>
        <dbReference type="Proteomes" id="UP000485058"/>
    </source>
</evidence>
<name>A0A699Z0F0_HAELA</name>
<accession>A0A699Z0F0</accession>
<reference evidence="1 2" key="1">
    <citation type="submission" date="2020-02" db="EMBL/GenBank/DDBJ databases">
        <title>Draft genome sequence of Haematococcus lacustris strain NIES-144.</title>
        <authorList>
            <person name="Morimoto D."/>
            <person name="Nakagawa S."/>
            <person name="Yoshida T."/>
            <person name="Sawayama S."/>
        </authorList>
    </citation>
    <scope>NUCLEOTIDE SEQUENCE [LARGE SCALE GENOMIC DNA]</scope>
    <source>
        <strain evidence="1 2">NIES-144</strain>
    </source>
</reference>
<organism evidence="1 2">
    <name type="scientific">Haematococcus lacustris</name>
    <name type="common">Green alga</name>
    <name type="synonym">Haematococcus pluvialis</name>
    <dbReference type="NCBI Taxonomy" id="44745"/>
    <lineage>
        <taxon>Eukaryota</taxon>
        <taxon>Viridiplantae</taxon>
        <taxon>Chlorophyta</taxon>
        <taxon>core chlorophytes</taxon>
        <taxon>Chlorophyceae</taxon>
        <taxon>CS clade</taxon>
        <taxon>Chlamydomonadales</taxon>
        <taxon>Haematococcaceae</taxon>
        <taxon>Haematococcus</taxon>
    </lineage>
</organism>
<dbReference type="Gene3D" id="1.10.1520.10">
    <property type="entry name" value="Ribonuclease III domain"/>
    <property type="match status" value="1"/>
</dbReference>
<dbReference type="InterPro" id="IPR036389">
    <property type="entry name" value="RNase_III_sf"/>
</dbReference>
<evidence type="ECO:0000313" key="1">
    <source>
        <dbReference type="EMBL" id="GFH15471.1"/>
    </source>
</evidence>
<dbReference type="AlphaFoldDB" id="A0A699Z0F0"/>
<keyword evidence="2" id="KW-1185">Reference proteome</keyword>
<dbReference type="Proteomes" id="UP000485058">
    <property type="component" value="Unassembled WGS sequence"/>
</dbReference>
<dbReference type="PANTHER" id="PTHR34276:SF1">
    <property type="entry name" value="MINI-RIBONUCLEASE 3"/>
    <property type="match status" value="1"/>
</dbReference>
<protein>
    <recommendedName>
        <fullName evidence="3">RNase III domain-containing protein</fullName>
    </recommendedName>
</protein>
<dbReference type="GO" id="GO:0006396">
    <property type="term" value="P:RNA processing"/>
    <property type="evidence" value="ECO:0007669"/>
    <property type="project" value="InterPro"/>
</dbReference>
<evidence type="ECO:0008006" key="3">
    <source>
        <dbReference type="Google" id="ProtNLM"/>
    </source>
</evidence>
<dbReference type="PANTHER" id="PTHR34276">
    <property type="entry name" value="MINI-RIBONUCLEASE 3"/>
    <property type="match status" value="1"/>
</dbReference>
<proteinExistence type="predicted"/>
<comment type="caution">
    <text evidence="1">The sequence shown here is derived from an EMBL/GenBank/DDBJ whole genome shotgun (WGS) entry which is preliminary data.</text>
</comment>
<gene>
    <name evidence="1" type="ORF">HaLaN_11706</name>
</gene>
<dbReference type="EMBL" id="BLLF01000855">
    <property type="protein sequence ID" value="GFH15471.1"/>
    <property type="molecule type" value="Genomic_DNA"/>
</dbReference>
<sequence>MAALTLSRQAHAPALPNAPLAAYHDALCSAYEASQKTWVLSEEEVDILRWARNSQALNPPKGCDLRAYKKATALEVLVAHLYLTDPTRCLALVDLLLGLPLTTSAPRS</sequence>